<dbReference type="InterPro" id="IPR006442">
    <property type="entry name" value="Antitoxin_Phd/YefM"/>
</dbReference>
<dbReference type="RefSeq" id="WP_345206268.1">
    <property type="nucleotide sequence ID" value="NZ_BAABGM010000015.1"/>
</dbReference>
<dbReference type="Proteomes" id="UP001500945">
    <property type="component" value="Unassembled WGS sequence"/>
</dbReference>
<evidence type="ECO:0000256" key="1">
    <source>
        <dbReference type="ARBA" id="ARBA00009981"/>
    </source>
</evidence>
<organism evidence="3 4">
    <name type="scientific">Fodinibacter luteus</name>
    <dbReference type="NCBI Taxonomy" id="552064"/>
    <lineage>
        <taxon>Bacteria</taxon>
        <taxon>Bacillati</taxon>
        <taxon>Actinomycetota</taxon>
        <taxon>Actinomycetes</taxon>
        <taxon>Micrococcales</taxon>
        <taxon>Intrasporangiaceae</taxon>
        <taxon>Fodinibacter (ex Wang et al. 2009)</taxon>
    </lineage>
</organism>
<comment type="function">
    <text evidence="2">Antitoxin component of a type II toxin-antitoxin (TA) system.</text>
</comment>
<keyword evidence="4" id="KW-1185">Reference proteome</keyword>
<evidence type="ECO:0000313" key="3">
    <source>
        <dbReference type="EMBL" id="GAA4407841.1"/>
    </source>
</evidence>
<accession>A0ABP8KJ96</accession>
<proteinExistence type="inferred from homology"/>
<protein>
    <recommendedName>
        <fullName evidence="2">Antitoxin</fullName>
    </recommendedName>
</protein>
<dbReference type="SUPFAM" id="SSF143120">
    <property type="entry name" value="YefM-like"/>
    <property type="match status" value="1"/>
</dbReference>
<dbReference type="Pfam" id="PF02604">
    <property type="entry name" value="PhdYeFM_antitox"/>
    <property type="match status" value="1"/>
</dbReference>
<dbReference type="InterPro" id="IPR051405">
    <property type="entry name" value="phD/YefM_antitoxin"/>
</dbReference>
<sequence length="93" mass="10117">MTTISLAAAKAHLSDVVSRVSKQHERVTVTVHGQPSAVLLSPHDLATLEETIAVLGDRDLMRQLAEAEGDLASDRVETRKELEAAMRSRRDSA</sequence>
<dbReference type="Gene3D" id="3.40.1620.10">
    <property type="entry name" value="YefM-like domain"/>
    <property type="match status" value="1"/>
</dbReference>
<evidence type="ECO:0000256" key="2">
    <source>
        <dbReference type="RuleBase" id="RU362080"/>
    </source>
</evidence>
<reference evidence="4" key="1">
    <citation type="journal article" date="2019" name="Int. J. Syst. Evol. Microbiol.">
        <title>The Global Catalogue of Microorganisms (GCM) 10K type strain sequencing project: providing services to taxonomists for standard genome sequencing and annotation.</title>
        <authorList>
            <consortium name="The Broad Institute Genomics Platform"/>
            <consortium name="The Broad Institute Genome Sequencing Center for Infectious Disease"/>
            <person name="Wu L."/>
            <person name="Ma J."/>
        </authorList>
    </citation>
    <scope>NUCLEOTIDE SEQUENCE [LARGE SCALE GENOMIC DNA]</scope>
    <source>
        <strain evidence="4">JCM 17809</strain>
    </source>
</reference>
<dbReference type="EMBL" id="BAABGM010000015">
    <property type="protein sequence ID" value="GAA4407841.1"/>
    <property type="molecule type" value="Genomic_DNA"/>
</dbReference>
<comment type="caution">
    <text evidence="3">The sequence shown here is derived from an EMBL/GenBank/DDBJ whole genome shotgun (WGS) entry which is preliminary data.</text>
</comment>
<dbReference type="NCBIfam" id="TIGR01552">
    <property type="entry name" value="phd_fam"/>
    <property type="match status" value="1"/>
</dbReference>
<gene>
    <name evidence="3" type="ORF">GCM10023168_24310</name>
</gene>
<evidence type="ECO:0000313" key="4">
    <source>
        <dbReference type="Proteomes" id="UP001500945"/>
    </source>
</evidence>
<dbReference type="PANTHER" id="PTHR33713:SF10">
    <property type="entry name" value="ANTITOXIN YAFN"/>
    <property type="match status" value="1"/>
</dbReference>
<dbReference type="PANTHER" id="PTHR33713">
    <property type="entry name" value="ANTITOXIN YAFN-RELATED"/>
    <property type="match status" value="1"/>
</dbReference>
<dbReference type="InterPro" id="IPR036165">
    <property type="entry name" value="YefM-like_sf"/>
</dbReference>
<comment type="similarity">
    <text evidence="1 2">Belongs to the phD/YefM antitoxin family.</text>
</comment>
<name>A0ABP8KJ96_9MICO</name>